<dbReference type="Pfam" id="PF13567">
    <property type="entry name" value="DUF4131"/>
    <property type="match status" value="1"/>
</dbReference>
<feature type="transmembrane region" description="Helical" evidence="6">
    <location>
        <begin position="514"/>
        <end position="531"/>
    </location>
</feature>
<evidence type="ECO:0000256" key="1">
    <source>
        <dbReference type="ARBA" id="ARBA00004651"/>
    </source>
</evidence>
<feature type="transmembrane region" description="Helical" evidence="6">
    <location>
        <begin position="365"/>
        <end position="382"/>
    </location>
</feature>
<protein>
    <submittedName>
        <fullName evidence="9">ComEC/Rec2 family competence protein</fullName>
    </submittedName>
</protein>
<comment type="subcellular location">
    <subcellularLocation>
        <location evidence="1">Cell membrane</location>
        <topology evidence="1">Multi-pass membrane protein</topology>
    </subcellularLocation>
</comment>
<dbReference type="InterPro" id="IPR004477">
    <property type="entry name" value="ComEC_N"/>
</dbReference>
<dbReference type="InterPro" id="IPR025405">
    <property type="entry name" value="DUF4131"/>
</dbReference>
<keyword evidence="4 6" id="KW-1133">Transmembrane helix</keyword>
<evidence type="ECO:0000313" key="10">
    <source>
        <dbReference type="Proteomes" id="UP001597601"/>
    </source>
</evidence>
<reference evidence="10" key="1">
    <citation type="journal article" date="2019" name="Int. J. Syst. Evol. Microbiol.">
        <title>The Global Catalogue of Microorganisms (GCM) 10K type strain sequencing project: providing services to taxonomists for standard genome sequencing and annotation.</title>
        <authorList>
            <consortium name="The Broad Institute Genomics Platform"/>
            <consortium name="The Broad Institute Genome Sequencing Center for Infectious Disease"/>
            <person name="Wu L."/>
            <person name="Ma J."/>
        </authorList>
    </citation>
    <scope>NUCLEOTIDE SEQUENCE [LARGE SCALE GENOMIC DNA]</scope>
    <source>
        <strain evidence="10">KCTC 52232</strain>
    </source>
</reference>
<feature type="transmembrane region" description="Helical" evidence="6">
    <location>
        <begin position="64"/>
        <end position="85"/>
    </location>
</feature>
<evidence type="ECO:0000256" key="4">
    <source>
        <dbReference type="ARBA" id="ARBA00022989"/>
    </source>
</evidence>
<feature type="transmembrane region" description="Helical" evidence="6">
    <location>
        <begin position="12"/>
        <end position="34"/>
    </location>
</feature>
<dbReference type="PANTHER" id="PTHR30619">
    <property type="entry name" value="DNA INTERNALIZATION/COMPETENCE PROTEIN COMEC/REC2"/>
    <property type="match status" value="1"/>
</dbReference>
<feature type="transmembrane region" description="Helical" evidence="6">
    <location>
        <begin position="298"/>
        <end position="329"/>
    </location>
</feature>
<name>A0ABW5XSB1_9SPHI</name>
<proteinExistence type="predicted"/>
<dbReference type="InterPro" id="IPR052159">
    <property type="entry name" value="Competence_DNA_uptake"/>
</dbReference>
<organism evidence="9 10">
    <name type="scientific">Mucilaginibacter antarcticus</name>
    <dbReference type="NCBI Taxonomy" id="1855725"/>
    <lineage>
        <taxon>Bacteria</taxon>
        <taxon>Pseudomonadati</taxon>
        <taxon>Bacteroidota</taxon>
        <taxon>Sphingobacteriia</taxon>
        <taxon>Sphingobacteriales</taxon>
        <taxon>Sphingobacteriaceae</taxon>
        <taxon>Mucilaginibacter</taxon>
    </lineage>
</organism>
<evidence type="ECO:0000256" key="3">
    <source>
        <dbReference type="ARBA" id="ARBA00022692"/>
    </source>
</evidence>
<comment type="caution">
    <text evidence="9">The sequence shown here is derived from an EMBL/GenBank/DDBJ whole genome shotgun (WGS) entry which is preliminary data.</text>
</comment>
<evidence type="ECO:0000259" key="7">
    <source>
        <dbReference type="Pfam" id="PF03772"/>
    </source>
</evidence>
<feature type="transmembrane region" description="Helical" evidence="6">
    <location>
        <begin position="41"/>
        <end position="58"/>
    </location>
</feature>
<dbReference type="Pfam" id="PF03772">
    <property type="entry name" value="Competence"/>
    <property type="match status" value="1"/>
</dbReference>
<feature type="domain" description="ComEC/Rec2-related protein" evidence="7">
    <location>
        <begin position="240"/>
        <end position="508"/>
    </location>
</feature>
<keyword evidence="5 6" id="KW-0472">Membrane</keyword>
<dbReference type="EMBL" id="JBHUON010000021">
    <property type="protein sequence ID" value="MFD2866107.1"/>
    <property type="molecule type" value="Genomic_DNA"/>
</dbReference>
<evidence type="ECO:0000256" key="5">
    <source>
        <dbReference type="ARBA" id="ARBA00023136"/>
    </source>
</evidence>
<keyword evidence="3 6" id="KW-0812">Transmembrane</keyword>
<feature type="transmembrane region" description="Helical" evidence="6">
    <location>
        <begin position="335"/>
        <end position="353"/>
    </location>
</feature>
<keyword evidence="10" id="KW-1185">Reference proteome</keyword>
<accession>A0ABW5XSB1</accession>
<dbReference type="PANTHER" id="PTHR30619:SF1">
    <property type="entry name" value="RECOMBINATION PROTEIN 2"/>
    <property type="match status" value="1"/>
</dbReference>
<feature type="transmembrane region" description="Helical" evidence="6">
    <location>
        <begin position="486"/>
        <end position="508"/>
    </location>
</feature>
<dbReference type="RefSeq" id="WP_377129451.1">
    <property type="nucleotide sequence ID" value="NZ_JBHUON010000021.1"/>
</dbReference>
<evidence type="ECO:0000259" key="8">
    <source>
        <dbReference type="Pfam" id="PF13567"/>
    </source>
</evidence>
<feature type="transmembrane region" description="Helical" evidence="6">
    <location>
        <begin position="394"/>
        <end position="416"/>
    </location>
</feature>
<feature type="transmembrane region" description="Helical" evidence="6">
    <location>
        <begin position="428"/>
        <end position="447"/>
    </location>
</feature>
<evidence type="ECO:0000313" key="9">
    <source>
        <dbReference type="EMBL" id="MFD2866107.1"/>
    </source>
</evidence>
<keyword evidence="2" id="KW-1003">Cell membrane</keyword>
<evidence type="ECO:0000256" key="6">
    <source>
        <dbReference type="SAM" id="Phobius"/>
    </source>
</evidence>
<dbReference type="Proteomes" id="UP001597601">
    <property type="component" value="Unassembled WGS sequence"/>
</dbReference>
<feature type="domain" description="DUF4131" evidence="8">
    <location>
        <begin position="40"/>
        <end position="193"/>
    </location>
</feature>
<evidence type="ECO:0000256" key="2">
    <source>
        <dbReference type="ARBA" id="ARBA00022475"/>
    </source>
</evidence>
<gene>
    <name evidence="9" type="ORF">ACFSYC_15530</name>
</gene>
<feature type="transmembrane region" description="Helical" evidence="6">
    <location>
        <begin position="264"/>
        <end position="286"/>
    </location>
</feature>
<dbReference type="NCBIfam" id="TIGR00360">
    <property type="entry name" value="ComEC_N-term"/>
    <property type="match status" value="1"/>
</dbReference>
<sequence>MLANHKGEVPFLLLLLPLLTGIALGLNFSTSFFLLRAITPLLLFCLVFIIINICYRQLSVYKFNWIGGVLINLILFLTGWLSVIIHHDLNRQNHFSKQSAKQLLVRINNEPTLKNGLVRFTAVVEHTVFDKDIHQTTGSLLVAIKDTLATTLSYGDKLLIPATYTTVDTPLNPAEFNYKQYLANQNIYQQAFLFPSQYKITGRGTGNPIIAYSLQFRQRLVNKLKRNMHDTTAIAVASTLILGYKANLSQEVLQAYSKTGTIHILSVSGGHVAIIYLLLNLIFSFLQRYRRGRMVKALLIILLIWAYVLLTGLSPAACRAAFMISFVIIGTTYSRYINILNILAVSACFMVLYNPFLLVDVGFQLSYLAVAGMVVLQPIVYNLINVNNKWGDKFWVACSVSIAAQVITFPLSALYFHQFPIYFLISNLFILIPAEVILCTGALYLAIPQIPYISSSLAWVLESSILLMDKVLTAIEHAPFASVSKIWLNTVEYVLLSFLIICVFYFLFSKKKRVLGVGLVATLVLSLSVSIKRVKEIQKDSITFLSLRKNQGIIFKQGNKAIVLTNLSPSDKNYQYSIQPYLDSSKVTDTSVYAFNSNIKSAFLLKYRNLIQFKNQKLLIVDKAMPDNPSGTKLNVGYIYLTGNSHVSLKKLGACVIYSKLFIDGSNSASYISDITQQAKALQINYYILKGNKSLTLASN</sequence>